<dbReference type="Proteomes" id="UP000001554">
    <property type="component" value="Chromosome 10"/>
</dbReference>
<keyword evidence="4" id="KW-0804">Transcription</keyword>
<feature type="compositionally biased region" description="Basic residues" evidence="6">
    <location>
        <begin position="176"/>
        <end position="199"/>
    </location>
</feature>
<dbReference type="OrthoDB" id="10048995at2759"/>
<evidence type="ECO:0000256" key="4">
    <source>
        <dbReference type="ARBA" id="ARBA00023163"/>
    </source>
</evidence>
<dbReference type="GO" id="GO:0032502">
    <property type="term" value="P:developmental process"/>
    <property type="evidence" value="ECO:0000318"/>
    <property type="project" value="GO_Central"/>
</dbReference>
<keyword evidence="2" id="KW-0805">Transcription regulation</keyword>
<organism evidence="8 9">
    <name type="scientific">Branchiostoma floridae</name>
    <name type="common">Florida lancelet</name>
    <name type="synonym">Amphioxus</name>
    <dbReference type="NCBI Taxonomy" id="7739"/>
    <lineage>
        <taxon>Eukaryota</taxon>
        <taxon>Metazoa</taxon>
        <taxon>Chordata</taxon>
        <taxon>Cephalochordata</taxon>
        <taxon>Leptocardii</taxon>
        <taxon>Amphioxiformes</taxon>
        <taxon>Branchiostomatidae</taxon>
        <taxon>Branchiostoma</taxon>
    </lineage>
</organism>
<feature type="compositionally biased region" description="Low complexity" evidence="6">
    <location>
        <begin position="42"/>
        <end position="57"/>
    </location>
</feature>
<dbReference type="AlphaFoldDB" id="A0A9J7LWM1"/>
<reference evidence="8" key="1">
    <citation type="journal article" date="2020" name="Nat. Ecol. Evol.">
        <title>Deeply conserved synteny resolves early events in vertebrate evolution.</title>
        <authorList>
            <person name="Simakov O."/>
            <person name="Marletaz F."/>
            <person name="Yue J.X."/>
            <person name="O'Connell B."/>
            <person name="Jenkins J."/>
            <person name="Brandt A."/>
            <person name="Calef R."/>
            <person name="Tung C.H."/>
            <person name="Huang T.K."/>
            <person name="Schmutz J."/>
            <person name="Satoh N."/>
            <person name="Yu J.K."/>
            <person name="Putnam N.H."/>
            <person name="Green R.E."/>
            <person name="Rokhsar D.S."/>
        </authorList>
    </citation>
    <scope>NUCLEOTIDE SEQUENCE [LARGE SCALE GENOMIC DNA]</scope>
    <source>
        <strain evidence="8">S238N-H82</strain>
    </source>
</reference>
<dbReference type="PANTHER" id="PTHR20937">
    <property type="entry name" value="IP14615P"/>
    <property type="match status" value="1"/>
</dbReference>
<feature type="compositionally biased region" description="Basic residues" evidence="6">
    <location>
        <begin position="61"/>
        <end position="71"/>
    </location>
</feature>
<evidence type="ECO:0000259" key="7">
    <source>
        <dbReference type="PROSITE" id="PS50888"/>
    </source>
</evidence>
<dbReference type="GO" id="GO:0006357">
    <property type="term" value="P:regulation of transcription by RNA polymerase II"/>
    <property type="evidence" value="ECO:0000318"/>
    <property type="project" value="GO_Central"/>
</dbReference>
<feature type="region of interest" description="Disordered" evidence="6">
    <location>
        <begin position="164"/>
        <end position="239"/>
    </location>
</feature>
<keyword evidence="8" id="KW-1185">Reference proteome</keyword>
<dbReference type="InterPro" id="IPR040259">
    <property type="entry name" value="Mesogenin/MesP"/>
</dbReference>
<evidence type="ECO:0000256" key="3">
    <source>
        <dbReference type="ARBA" id="ARBA00023125"/>
    </source>
</evidence>
<dbReference type="GO" id="GO:0000977">
    <property type="term" value="F:RNA polymerase II transcription regulatory region sequence-specific DNA binding"/>
    <property type="evidence" value="ECO:0000318"/>
    <property type="project" value="GO_Central"/>
</dbReference>
<dbReference type="Gene3D" id="4.10.280.10">
    <property type="entry name" value="Helix-loop-helix DNA-binding domain"/>
    <property type="match status" value="1"/>
</dbReference>
<dbReference type="OMA" id="CHAKKSQ"/>
<evidence type="ECO:0000256" key="1">
    <source>
        <dbReference type="ARBA" id="ARBA00022473"/>
    </source>
</evidence>
<dbReference type="GO" id="GO:0000981">
    <property type="term" value="F:DNA-binding transcription factor activity, RNA polymerase II-specific"/>
    <property type="evidence" value="ECO:0000318"/>
    <property type="project" value="GO_Central"/>
</dbReference>
<gene>
    <name evidence="9" type="primary">LOC118425155</name>
</gene>
<keyword evidence="1" id="KW-0217">Developmental protein</keyword>
<keyword evidence="3" id="KW-0238">DNA-binding</keyword>
<dbReference type="InterPro" id="IPR011598">
    <property type="entry name" value="bHLH_dom"/>
</dbReference>
<name>A0A9J7LWM1_BRAFL</name>
<dbReference type="PANTHER" id="PTHR20937:SF3">
    <property type="entry name" value="IP14615P"/>
    <property type="match status" value="1"/>
</dbReference>
<evidence type="ECO:0000256" key="6">
    <source>
        <dbReference type="SAM" id="MobiDB-lite"/>
    </source>
</evidence>
<dbReference type="GeneID" id="118425155"/>
<dbReference type="RefSeq" id="XP_035689874.1">
    <property type="nucleotide sequence ID" value="XM_035833981.1"/>
</dbReference>
<dbReference type="KEGG" id="bfo:118425155"/>
<protein>
    <submittedName>
        <fullName evidence="9">Transcription factor 21-like</fullName>
    </submittedName>
</protein>
<dbReference type="CDD" id="cd11425">
    <property type="entry name" value="bHLH_TS_Mesp_like"/>
    <property type="match status" value="1"/>
</dbReference>
<dbReference type="SMART" id="SM00353">
    <property type="entry name" value="HLH"/>
    <property type="match status" value="1"/>
</dbReference>
<keyword evidence="5" id="KW-0539">Nucleus</keyword>
<accession>A0A9J7LWM1</accession>
<dbReference type="Pfam" id="PF00010">
    <property type="entry name" value="HLH"/>
    <property type="match status" value="1"/>
</dbReference>
<dbReference type="SUPFAM" id="SSF47459">
    <property type="entry name" value="HLH, helix-loop-helix DNA-binding domain"/>
    <property type="match status" value="1"/>
</dbReference>
<dbReference type="InterPro" id="IPR036638">
    <property type="entry name" value="HLH_DNA-bd_sf"/>
</dbReference>
<proteinExistence type="predicted"/>
<reference evidence="9" key="2">
    <citation type="submission" date="2025-08" db="UniProtKB">
        <authorList>
            <consortium name="RefSeq"/>
        </authorList>
    </citation>
    <scope>IDENTIFICATION</scope>
    <source>
        <strain evidence="9">S238N-H82</strain>
        <tissue evidence="9">Testes</tissue>
    </source>
</reference>
<feature type="region of interest" description="Disordered" evidence="6">
    <location>
        <begin position="13"/>
        <end position="86"/>
    </location>
</feature>
<dbReference type="PROSITE" id="PS50888">
    <property type="entry name" value="BHLH"/>
    <property type="match status" value="1"/>
</dbReference>
<evidence type="ECO:0000256" key="2">
    <source>
        <dbReference type="ARBA" id="ARBA00023015"/>
    </source>
</evidence>
<evidence type="ECO:0000256" key="5">
    <source>
        <dbReference type="ARBA" id="ARBA00023242"/>
    </source>
</evidence>
<evidence type="ECO:0000313" key="8">
    <source>
        <dbReference type="Proteomes" id="UP000001554"/>
    </source>
</evidence>
<evidence type="ECO:0000313" key="9">
    <source>
        <dbReference type="RefSeq" id="XP_035689874.1"/>
    </source>
</evidence>
<feature type="domain" description="BHLH" evidence="7">
    <location>
        <begin position="77"/>
        <end position="131"/>
    </location>
</feature>
<sequence>MAYATTDFFENDDGLSSLLRADTPVTSADRDGSDSSPSFEDSGLSSGGSPESSALLLNGGSRRRRRRRKPRLTGLSKQRQAANERERVRMQNLTAALGVLREHIPPPVAPKDKRLSKIETLKLAIGYIDYLRRVLQESTENAASLLPPSLESLAKEDAEFDIDGSFEIKGQDQEQRRRRKDRTGRHRLTTPHCHVKKSQQTKPAPRPTTAKVRPRPSAVSSCSPKSGSHHDGMSVKLET</sequence>
<dbReference type="GO" id="GO:0046983">
    <property type="term" value="F:protein dimerization activity"/>
    <property type="evidence" value="ECO:0007669"/>
    <property type="project" value="InterPro"/>
</dbReference>
<feature type="compositionally biased region" description="Basic and acidic residues" evidence="6">
    <location>
        <begin position="228"/>
        <end position="239"/>
    </location>
</feature>